<name>A0A165SM01_9RHOB</name>
<dbReference type="AlphaFoldDB" id="A0A165SM01"/>
<keyword evidence="2" id="KW-1185">Reference proteome</keyword>
<dbReference type="STRING" id="1335048.AKL17_2066"/>
<reference evidence="1 2" key="1">
    <citation type="submission" date="2015-09" db="EMBL/GenBank/DDBJ databases">
        <title>Complete genome sequence of Defluviimonas alba cai42t isolated from an oilfield in Xinjiang.</title>
        <authorList>
            <person name="Geng S."/>
            <person name="Pan X."/>
            <person name="Wu X."/>
        </authorList>
    </citation>
    <scope>NUCLEOTIDE SEQUENCE [LARGE SCALE GENOMIC DNA]</scope>
    <source>
        <strain evidence="2">cai42</strain>
    </source>
</reference>
<gene>
    <name evidence="1" type="ORF">AKL17_2066</name>
</gene>
<proteinExistence type="predicted"/>
<dbReference type="RefSeq" id="WP_207209548.1">
    <property type="nucleotide sequence ID" value="NZ_CP012661.1"/>
</dbReference>
<dbReference type="KEGG" id="daa:AKL17_2066"/>
<sequence>MQLRVTRPVSGRLVVTRDGAEVWSGRINARPERRLTVPIAALPVGETGTLSVSIEELRR</sequence>
<dbReference type="Proteomes" id="UP000076128">
    <property type="component" value="Chromosome"/>
</dbReference>
<organism evidence="1 2">
    <name type="scientific">Frigidibacter mobilis</name>
    <dbReference type="NCBI Taxonomy" id="1335048"/>
    <lineage>
        <taxon>Bacteria</taxon>
        <taxon>Pseudomonadati</taxon>
        <taxon>Pseudomonadota</taxon>
        <taxon>Alphaproteobacteria</taxon>
        <taxon>Rhodobacterales</taxon>
        <taxon>Paracoccaceae</taxon>
        <taxon>Frigidibacter</taxon>
    </lineage>
</organism>
<dbReference type="EMBL" id="CP012661">
    <property type="protein sequence ID" value="AMY69313.1"/>
    <property type="molecule type" value="Genomic_DNA"/>
</dbReference>
<protein>
    <submittedName>
        <fullName evidence="1">Uncharacterized protein</fullName>
    </submittedName>
</protein>
<evidence type="ECO:0000313" key="2">
    <source>
        <dbReference type="Proteomes" id="UP000076128"/>
    </source>
</evidence>
<accession>A0A165SM01</accession>
<evidence type="ECO:0000313" key="1">
    <source>
        <dbReference type="EMBL" id="AMY69313.1"/>
    </source>
</evidence>